<dbReference type="PANTHER" id="PTHR43302:SF5">
    <property type="entry name" value="TRANSPORTER ARSB-RELATED"/>
    <property type="match status" value="1"/>
</dbReference>
<evidence type="ECO:0000256" key="6">
    <source>
        <dbReference type="ARBA" id="ARBA00022989"/>
    </source>
</evidence>
<dbReference type="EMBL" id="LNQE01001307">
    <property type="protein sequence ID" value="KUG19272.1"/>
    <property type="molecule type" value="Genomic_DNA"/>
</dbReference>
<evidence type="ECO:0000256" key="3">
    <source>
        <dbReference type="ARBA" id="ARBA00022448"/>
    </source>
</evidence>
<evidence type="ECO:0000313" key="10">
    <source>
        <dbReference type="EMBL" id="KUG19272.1"/>
    </source>
</evidence>
<keyword evidence="5 8" id="KW-0812">Transmembrane</keyword>
<feature type="transmembrane region" description="Helical" evidence="8">
    <location>
        <begin position="148"/>
        <end position="167"/>
    </location>
</feature>
<dbReference type="InterPro" id="IPR000802">
    <property type="entry name" value="Arsenical_pump_ArsB"/>
</dbReference>
<feature type="transmembrane region" description="Helical" evidence="8">
    <location>
        <begin position="327"/>
        <end position="350"/>
    </location>
</feature>
<keyword evidence="6 8" id="KW-1133">Transmembrane helix</keyword>
<evidence type="ECO:0000259" key="9">
    <source>
        <dbReference type="Pfam" id="PF03600"/>
    </source>
</evidence>
<evidence type="ECO:0000256" key="7">
    <source>
        <dbReference type="ARBA" id="ARBA00023136"/>
    </source>
</evidence>
<feature type="transmembrane region" description="Helical" evidence="8">
    <location>
        <begin position="362"/>
        <end position="386"/>
    </location>
</feature>
<dbReference type="PANTHER" id="PTHR43302">
    <property type="entry name" value="TRANSPORTER ARSB-RELATED"/>
    <property type="match status" value="1"/>
</dbReference>
<evidence type="ECO:0000256" key="8">
    <source>
        <dbReference type="SAM" id="Phobius"/>
    </source>
</evidence>
<feature type="transmembrane region" description="Helical" evidence="8">
    <location>
        <begin position="36"/>
        <end position="58"/>
    </location>
</feature>
<protein>
    <submittedName>
        <fullName evidence="10">Arsenic efflux pump protein</fullName>
    </submittedName>
</protein>
<reference evidence="10" key="1">
    <citation type="journal article" date="2015" name="Proc. Natl. Acad. Sci. U.S.A.">
        <title>Networks of energetic and metabolic interactions define dynamics in microbial communities.</title>
        <authorList>
            <person name="Embree M."/>
            <person name="Liu J.K."/>
            <person name="Al-Bassam M.M."/>
            <person name="Zengler K."/>
        </authorList>
    </citation>
    <scope>NUCLEOTIDE SEQUENCE</scope>
</reference>
<feature type="transmembrane region" description="Helical" evidence="8">
    <location>
        <begin position="261"/>
        <end position="278"/>
    </location>
</feature>
<organism evidence="10">
    <name type="scientific">hydrocarbon metagenome</name>
    <dbReference type="NCBI Taxonomy" id="938273"/>
    <lineage>
        <taxon>unclassified sequences</taxon>
        <taxon>metagenomes</taxon>
        <taxon>ecological metagenomes</taxon>
    </lineage>
</organism>
<feature type="domain" description="Citrate transporter-like" evidence="9">
    <location>
        <begin position="39"/>
        <end position="353"/>
    </location>
</feature>
<comment type="caution">
    <text evidence="10">The sequence shown here is derived from an EMBL/GenBank/DDBJ whole genome shotgun (WGS) entry which is preliminary data.</text>
</comment>
<dbReference type="GO" id="GO:0015105">
    <property type="term" value="F:arsenite transmembrane transporter activity"/>
    <property type="evidence" value="ECO:0007669"/>
    <property type="project" value="InterPro"/>
</dbReference>
<keyword evidence="3" id="KW-0813">Transport</keyword>
<keyword evidence="7 8" id="KW-0472">Membrane</keyword>
<dbReference type="CDD" id="cd01117">
    <property type="entry name" value="YbiR_permease"/>
    <property type="match status" value="1"/>
</dbReference>
<comment type="similarity">
    <text evidence="2">Belongs to the CitM (TC 2.A.11) transporter family.</text>
</comment>
<comment type="subcellular location">
    <subcellularLocation>
        <location evidence="1">Cell membrane</location>
        <topology evidence="1">Multi-pass membrane protein</topology>
    </subcellularLocation>
</comment>
<feature type="transmembrane region" description="Helical" evidence="8">
    <location>
        <begin position="290"/>
        <end position="307"/>
    </location>
</feature>
<feature type="transmembrane region" description="Helical" evidence="8">
    <location>
        <begin position="107"/>
        <end position="136"/>
    </location>
</feature>
<accession>A0A0W8FEG2</accession>
<feature type="transmembrane region" description="Helical" evidence="8">
    <location>
        <begin position="12"/>
        <end position="30"/>
    </location>
</feature>
<sequence>MAGASGDARMAAGALLPIAVLALVFVGIAVRRVGGIHLQIWQIMTLGALAVLVTGQISPGNALASINPDVMLFLFGMFVVGEALCRSGYLYVLSYRLFRRAGDVHELLLLILFCMGAFSALLMNDTLAIIGTPLMLYFAERFEISPKLLLMALAFAVTTGSVASPIGNPQNLLIALHGGVENPFVTFFAYLAAPTIISLVLAYACLWFFYPDQFCGRPLVHSREEVSDPQLAALARLSLTVLLVLIAAKIAVVLLAVDVDFRLTYIALLSALPVLIGSSRRMEVVKGIDWPTLIFFASMFVLMESVWESGFFQPMLMAAPVDLASTPVILGTSIAACQLISNVPFVALYLPVLSLLGTSTLGLMALAAGSTIAGNMLILGAASNIIIIQNAERHGETLTFREFFRVGVPLTLLQAAVYGLFLCLLPL</sequence>
<feature type="transmembrane region" description="Helical" evidence="8">
    <location>
        <begin position="406"/>
        <end position="425"/>
    </location>
</feature>
<dbReference type="AlphaFoldDB" id="A0A0W8FEG2"/>
<evidence type="ECO:0000256" key="5">
    <source>
        <dbReference type="ARBA" id="ARBA00022692"/>
    </source>
</evidence>
<dbReference type="InterPro" id="IPR004680">
    <property type="entry name" value="Cit_transptr-like_dom"/>
</dbReference>
<keyword evidence="4" id="KW-1003">Cell membrane</keyword>
<feature type="transmembrane region" description="Helical" evidence="8">
    <location>
        <begin position="231"/>
        <end position="255"/>
    </location>
</feature>
<evidence type="ECO:0000256" key="2">
    <source>
        <dbReference type="ARBA" id="ARBA00009843"/>
    </source>
</evidence>
<dbReference type="Pfam" id="PF03600">
    <property type="entry name" value="CitMHS"/>
    <property type="match status" value="1"/>
</dbReference>
<evidence type="ECO:0000256" key="4">
    <source>
        <dbReference type="ARBA" id="ARBA00022475"/>
    </source>
</evidence>
<dbReference type="GO" id="GO:0005886">
    <property type="term" value="C:plasma membrane"/>
    <property type="evidence" value="ECO:0007669"/>
    <property type="project" value="UniProtKB-SubCell"/>
</dbReference>
<feature type="transmembrane region" description="Helical" evidence="8">
    <location>
        <begin position="70"/>
        <end position="92"/>
    </location>
</feature>
<gene>
    <name evidence="10" type="ORF">ASZ90_011014</name>
</gene>
<feature type="transmembrane region" description="Helical" evidence="8">
    <location>
        <begin position="187"/>
        <end position="210"/>
    </location>
</feature>
<proteinExistence type="inferred from homology"/>
<dbReference type="PRINTS" id="PR00758">
    <property type="entry name" value="ARSENICPUMP"/>
</dbReference>
<name>A0A0W8FEG2_9ZZZZ</name>
<evidence type="ECO:0000256" key="1">
    <source>
        <dbReference type="ARBA" id="ARBA00004651"/>
    </source>
</evidence>